<dbReference type="PROSITE" id="PS50110">
    <property type="entry name" value="RESPONSE_REGULATORY"/>
    <property type="match status" value="1"/>
</dbReference>
<dbReference type="CDD" id="cd17557">
    <property type="entry name" value="REC_Rcp-like"/>
    <property type="match status" value="1"/>
</dbReference>
<dbReference type="SMART" id="SM00448">
    <property type="entry name" value="REC"/>
    <property type="match status" value="1"/>
</dbReference>
<organism evidence="3 4">
    <name type="scientific">Pseudazoarcus pumilus</name>
    <dbReference type="NCBI Taxonomy" id="2067960"/>
    <lineage>
        <taxon>Bacteria</taxon>
        <taxon>Pseudomonadati</taxon>
        <taxon>Pseudomonadota</taxon>
        <taxon>Betaproteobacteria</taxon>
        <taxon>Rhodocyclales</taxon>
        <taxon>Zoogloeaceae</taxon>
        <taxon>Pseudazoarcus</taxon>
    </lineage>
</organism>
<evidence type="ECO:0000259" key="2">
    <source>
        <dbReference type="PROSITE" id="PS50110"/>
    </source>
</evidence>
<name>A0A2I6S5T5_9RHOO</name>
<feature type="domain" description="Response regulatory" evidence="2">
    <location>
        <begin position="9"/>
        <end position="132"/>
    </location>
</feature>
<dbReference type="Pfam" id="PF00072">
    <property type="entry name" value="Response_reg"/>
    <property type="match status" value="1"/>
</dbReference>
<gene>
    <name evidence="3" type="ORF">C0099_06520</name>
</gene>
<dbReference type="AlphaFoldDB" id="A0A2I6S5T5"/>
<dbReference type="EMBL" id="CP025682">
    <property type="protein sequence ID" value="AUN94623.1"/>
    <property type="molecule type" value="Genomic_DNA"/>
</dbReference>
<dbReference type="Gene3D" id="3.40.50.2300">
    <property type="match status" value="1"/>
</dbReference>
<dbReference type="GO" id="GO:0000160">
    <property type="term" value="P:phosphorelay signal transduction system"/>
    <property type="evidence" value="ECO:0007669"/>
    <property type="project" value="InterPro"/>
</dbReference>
<dbReference type="KEGG" id="atw:C0099_06520"/>
<dbReference type="RefSeq" id="WP_102246691.1">
    <property type="nucleotide sequence ID" value="NZ_CP025682.1"/>
</dbReference>
<evidence type="ECO:0000313" key="3">
    <source>
        <dbReference type="EMBL" id="AUN94623.1"/>
    </source>
</evidence>
<dbReference type="SUPFAM" id="SSF52172">
    <property type="entry name" value="CheY-like"/>
    <property type="match status" value="1"/>
</dbReference>
<proteinExistence type="predicted"/>
<dbReference type="Proteomes" id="UP000242205">
    <property type="component" value="Chromosome"/>
</dbReference>
<dbReference type="OrthoDB" id="9793549at2"/>
<sequence length="143" mass="16361">MTTESLPQPILLVEDNPVDLDLTMRAFRRRRFGNPVEVARDGEEAIAWMDRWEQGEALPAVILLDIKLPRVNGLEVLRRLKAHERFRLIPVVMLTSSAENGDLQAAYDLGANSYIVKPVDFGKFMEVAEQIELFWCVLNRAPR</sequence>
<keyword evidence="1" id="KW-0597">Phosphoprotein</keyword>
<evidence type="ECO:0000256" key="1">
    <source>
        <dbReference type="PROSITE-ProRule" id="PRU00169"/>
    </source>
</evidence>
<keyword evidence="4" id="KW-1185">Reference proteome</keyword>
<reference evidence="3 4" key="1">
    <citation type="submission" date="2018-01" db="EMBL/GenBank/DDBJ databases">
        <authorList>
            <person name="Fu G.-Y."/>
        </authorList>
    </citation>
    <scope>NUCLEOTIDE SEQUENCE [LARGE SCALE GENOMIC DNA]</scope>
    <source>
        <strain evidence="3 4">SY39</strain>
    </source>
</reference>
<dbReference type="InterPro" id="IPR001789">
    <property type="entry name" value="Sig_transdc_resp-reg_receiver"/>
</dbReference>
<dbReference type="InterPro" id="IPR011006">
    <property type="entry name" value="CheY-like_superfamily"/>
</dbReference>
<protein>
    <submittedName>
        <fullName evidence="3">Two-component system response regulator</fullName>
    </submittedName>
</protein>
<dbReference type="PANTHER" id="PTHR44520:SF1">
    <property type="entry name" value="TWO-COMPONENT SYSTEM REGULATORY PROTEIN"/>
    <property type="match status" value="1"/>
</dbReference>
<dbReference type="InterPro" id="IPR052893">
    <property type="entry name" value="TCS_response_regulator"/>
</dbReference>
<evidence type="ECO:0000313" key="4">
    <source>
        <dbReference type="Proteomes" id="UP000242205"/>
    </source>
</evidence>
<feature type="modified residue" description="4-aspartylphosphate" evidence="1">
    <location>
        <position position="65"/>
    </location>
</feature>
<dbReference type="PANTHER" id="PTHR44520">
    <property type="entry name" value="RESPONSE REGULATOR RCP1-RELATED"/>
    <property type="match status" value="1"/>
</dbReference>
<accession>A0A2I6S5T5</accession>